<evidence type="ECO:0000313" key="5">
    <source>
        <dbReference type="Proteomes" id="UP001213799"/>
    </source>
</evidence>
<dbReference type="GeneID" id="81586280"/>
<feature type="domain" description="GH18" evidence="3">
    <location>
        <begin position="5"/>
        <end position="308"/>
    </location>
</feature>
<dbReference type="Gene3D" id="3.20.20.80">
    <property type="entry name" value="Glycosidases"/>
    <property type="match status" value="2"/>
</dbReference>
<dbReference type="InterPro" id="IPR001223">
    <property type="entry name" value="Glyco_hydro18_cat"/>
</dbReference>
<proteinExistence type="inferred from homology"/>
<dbReference type="PANTHER" id="PTHR11177:SF378">
    <property type="entry name" value="CHITINASE"/>
    <property type="match status" value="1"/>
</dbReference>
<dbReference type="InterPro" id="IPR011583">
    <property type="entry name" value="Chitinase_II/V-like_cat"/>
</dbReference>
<sequence length="308" mass="34409">MGQKKEVGTYYGCWSKWVYPVEKIPAEDLTRIYLAFLDVDVDGTVKERKGYEYIFDVAKDLIDKVKPKNPDLKLIFSIGGGDSSATFPSVAADPDKRAKFAETSQKLVENYKFNGKTDGSNFVLLLEACRKALGNDKGLSFSSPTGMNKYLDFYNFMGYDLAGKWNDKSTHSSNLHLHDCTYLSIDNALKDYLDSSVPADKIILGMPLYGVVFEGTDGLCKPYESVRSDNPFYADLLKGPQPELDQEAGASYTFDKRTFTSWDTPDEIKLKAKYVNSRDLAGGYFWQCGGDTIGENNAVTAFNQALRK</sequence>
<comment type="similarity">
    <text evidence="1">Belongs to the glycosyl hydrolase 18 family. Chitinase class V subfamily.</text>
</comment>
<evidence type="ECO:0000313" key="4">
    <source>
        <dbReference type="EMBL" id="KAJ5608362.1"/>
    </source>
</evidence>
<reference evidence="4" key="1">
    <citation type="journal article" date="2023" name="IMA Fungus">
        <title>Comparative genomic study of the Penicillium genus elucidates a diverse pangenome and 15 lateral gene transfer events.</title>
        <authorList>
            <person name="Petersen C."/>
            <person name="Sorensen T."/>
            <person name="Nielsen M.R."/>
            <person name="Sondergaard T.E."/>
            <person name="Sorensen J.L."/>
            <person name="Fitzpatrick D.A."/>
            <person name="Frisvad J.C."/>
            <person name="Nielsen K.L."/>
        </authorList>
    </citation>
    <scope>NUCLEOTIDE SEQUENCE</scope>
    <source>
        <strain evidence="4">IBT 12815</strain>
    </source>
</reference>
<dbReference type="GO" id="GO:0006032">
    <property type="term" value="P:chitin catabolic process"/>
    <property type="evidence" value="ECO:0007669"/>
    <property type="project" value="TreeGrafter"/>
</dbReference>
<protein>
    <recommendedName>
        <fullName evidence="2">chitinase</fullName>
        <ecNumber evidence="2">3.2.1.14</ecNumber>
    </recommendedName>
</protein>
<dbReference type="Proteomes" id="UP001213799">
    <property type="component" value="Unassembled WGS sequence"/>
</dbReference>
<organism evidence="4 5">
    <name type="scientific">Penicillium hordei</name>
    <dbReference type="NCBI Taxonomy" id="40994"/>
    <lineage>
        <taxon>Eukaryota</taxon>
        <taxon>Fungi</taxon>
        <taxon>Dikarya</taxon>
        <taxon>Ascomycota</taxon>
        <taxon>Pezizomycotina</taxon>
        <taxon>Eurotiomycetes</taxon>
        <taxon>Eurotiomycetidae</taxon>
        <taxon>Eurotiales</taxon>
        <taxon>Aspergillaceae</taxon>
        <taxon>Penicillium</taxon>
    </lineage>
</organism>
<dbReference type="GO" id="GO:0008061">
    <property type="term" value="F:chitin binding"/>
    <property type="evidence" value="ECO:0007669"/>
    <property type="project" value="InterPro"/>
</dbReference>
<keyword evidence="5" id="KW-1185">Reference proteome</keyword>
<dbReference type="SUPFAM" id="SSF51445">
    <property type="entry name" value="(Trans)glycosidases"/>
    <property type="match status" value="1"/>
</dbReference>
<dbReference type="EMBL" id="JAQJAE010000002">
    <property type="protein sequence ID" value="KAJ5608362.1"/>
    <property type="molecule type" value="Genomic_DNA"/>
</dbReference>
<comment type="caution">
    <text evidence="4">The sequence shown here is derived from an EMBL/GenBank/DDBJ whole genome shotgun (WGS) entry which is preliminary data.</text>
</comment>
<dbReference type="Pfam" id="PF00704">
    <property type="entry name" value="Glyco_hydro_18"/>
    <property type="match status" value="1"/>
</dbReference>
<dbReference type="PANTHER" id="PTHR11177">
    <property type="entry name" value="CHITINASE"/>
    <property type="match status" value="1"/>
</dbReference>
<dbReference type="PROSITE" id="PS51910">
    <property type="entry name" value="GH18_2"/>
    <property type="match status" value="1"/>
</dbReference>
<dbReference type="InterPro" id="IPR050314">
    <property type="entry name" value="Glycosyl_Hydrlase_18"/>
</dbReference>
<dbReference type="GO" id="GO:0005576">
    <property type="term" value="C:extracellular region"/>
    <property type="evidence" value="ECO:0007669"/>
    <property type="project" value="TreeGrafter"/>
</dbReference>
<dbReference type="SMART" id="SM00636">
    <property type="entry name" value="Glyco_18"/>
    <property type="match status" value="1"/>
</dbReference>
<dbReference type="RefSeq" id="XP_056755786.1">
    <property type="nucleotide sequence ID" value="XM_056896038.1"/>
</dbReference>
<evidence type="ECO:0000259" key="3">
    <source>
        <dbReference type="PROSITE" id="PS51910"/>
    </source>
</evidence>
<dbReference type="EC" id="3.2.1.14" evidence="2"/>
<dbReference type="GO" id="GO:0005975">
    <property type="term" value="P:carbohydrate metabolic process"/>
    <property type="evidence" value="ECO:0007669"/>
    <property type="project" value="InterPro"/>
</dbReference>
<dbReference type="InterPro" id="IPR029070">
    <property type="entry name" value="Chitinase_insertion_sf"/>
</dbReference>
<dbReference type="AlphaFoldDB" id="A0AAD6EDJ6"/>
<dbReference type="InterPro" id="IPR017853">
    <property type="entry name" value="GH"/>
</dbReference>
<evidence type="ECO:0000256" key="2">
    <source>
        <dbReference type="ARBA" id="ARBA00012729"/>
    </source>
</evidence>
<gene>
    <name evidence="4" type="ORF">N7537_004981</name>
</gene>
<dbReference type="Gene3D" id="3.10.50.10">
    <property type="match status" value="1"/>
</dbReference>
<accession>A0AAD6EDJ6</accession>
<dbReference type="GO" id="GO:0008843">
    <property type="term" value="F:endochitinase activity"/>
    <property type="evidence" value="ECO:0007669"/>
    <property type="project" value="UniProtKB-EC"/>
</dbReference>
<reference evidence="4" key="2">
    <citation type="submission" date="2023-01" db="EMBL/GenBank/DDBJ databases">
        <authorList>
            <person name="Petersen C."/>
        </authorList>
    </citation>
    <scope>NUCLEOTIDE SEQUENCE</scope>
    <source>
        <strain evidence="4">IBT 12815</strain>
    </source>
</reference>
<evidence type="ECO:0000256" key="1">
    <source>
        <dbReference type="ARBA" id="ARBA00008682"/>
    </source>
</evidence>
<name>A0AAD6EDJ6_9EURO</name>